<evidence type="ECO:0000313" key="10">
    <source>
        <dbReference type="Proteomes" id="UP000051913"/>
    </source>
</evidence>
<keyword evidence="3" id="KW-1003">Cell membrane</keyword>
<dbReference type="CDD" id="cd06261">
    <property type="entry name" value="TM_PBP2"/>
    <property type="match status" value="1"/>
</dbReference>
<evidence type="ECO:0000256" key="6">
    <source>
        <dbReference type="ARBA" id="ARBA00023136"/>
    </source>
</evidence>
<keyword evidence="10" id="KW-1185">Reference proteome</keyword>
<dbReference type="PROSITE" id="PS50928">
    <property type="entry name" value="ABC_TM1"/>
    <property type="match status" value="1"/>
</dbReference>
<dbReference type="InterPro" id="IPR000515">
    <property type="entry name" value="MetI-like"/>
</dbReference>
<feature type="domain" description="ABC transmembrane type-1" evidence="8">
    <location>
        <begin position="87"/>
        <end position="276"/>
    </location>
</feature>
<keyword evidence="2 7" id="KW-0813">Transport</keyword>
<sequence length="290" mass="31031">MATLELEVVEEAVTQPARKGRRFGMLFWAAIGWMTFVFAVAIFATVLPLPSPTDMDMLERRAPFSAEHWLGTDGLGRDELSRLIYGARISLVVGLCAPVIGLTIGGALGMLAGYFRGRFESMVVGSMDVLLAFPPLVLALAVTAYLGQSIFNLTCILGVLGIPAFMRVARAATLTLARREFVIAAQALGATHTRILLRELLPNVILPLFAFFLLGVAITIVVEGSLSFLGLGVPPPISSWGSMIGEGRESLDVAPRLAFLPAAAMFLTVLSFNLVGDTLRALTDPRQGAL</sequence>
<dbReference type="EMBL" id="LLXX01000119">
    <property type="protein sequence ID" value="KRR05071.1"/>
    <property type="molecule type" value="Genomic_DNA"/>
</dbReference>
<feature type="transmembrane region" description="Helical" evidence="7">
    <location>
        <begin position="150"/>
        <end position="169"/>
    </location>
</feature>
<feature type="transmembrane region" description="Helical" evidence="7">
    <location>
        <begin position="122"/>
        <end position="144"/>
    </location>
</feature>
<dbReference type="AlphaFoldDB" id="A0A0R3M429"/>
<evidence type="ECO:0000313" key="9">
    <source>
        <dbReference type="EMBL" id="KRR05071.1"/>
    </source>
</evidence>
<evidence type="ECO:0000256" key="1">
    <source>
        <dbReference type="ARBA" id="ARBA00004651"/>
    </source>
</evidence>
<dbReference type="GO" id="GO:0005886">
    <property type="term" value="C:plasma membrane"/>
    <property type="evidence" value="ECO:0007669"/>
    <property type="project" value="UniProtKB-SubCell"/>
</dbReference>
<comment type="subcellular location">
    <subcellularLocation>
        <location evidence="1 7">Cell membrane</location>
        <topology evidence="1 7">Multi-pass membrane protein</topology>
    </subcellularLocation>
</comment>
<evidence type="ECO:0000256" key="2">
    <source>
        <dbReference type="ARBA" id="ARBA00022448"/>
    </source>
</evidence>
<proteinExistence type="inferred from homology"/>
<evidence type="ECO:0000256" key="4">
    <source>
        <dbReference type="ARBA" id="ARBA00022692"/>
    </source>
</evidence>
<gene>
    <name evidence="9" type="ORF">CP49_00330</name>
</gene>
<dbReference type="PANTHER" id="PTHR43386">
    <property type="entry name" value="OLIGOPEPTIDE TRANSPORT SYSTEM PERMEASE PROTEIN APPC"/>
    <property type="match status" value="1"/>
</dbReference>
<dbReference type="InterPro" id="IPR035906">
    <property type="entry name" value="MetI-like_sf"/>
</dbReference>
<reference evidence="9 10" key="1">
    <citation type="submission" date="2014-03" db="EMBL/GenBank/DDBJ databases">
        <title>Bradyrhizobium valentinum sp. nov., isolated from effective nodules of Lupinus mariae-josephae, a lupine endemic of basic-lime soils in Eastern Spain.</title>
        <authorList>
            <person name="Duran D."/>
            <person name="Rey L."/>
            <person name="Navarro A."/>
            <person name="Busquets A."/>
            <person name="Imperial J."/>
            <person name="Ruiz-Argueso T."/>
        </authorList>
    </citation>
    <scope>NUCLEOTIDE SEQUENCE [LARGE SCALE GENOMIC DNA]</scope>
    <source>
        <strain evidence="9 10">LmjM3</strain>
    </source>
</reference>
<protein>
    <submittedName>
        <fullName evidence="9">ABC transporter permease</fullName>
    </submittedName>
</protein>
<evidence type="ECO:0000256" key="5">
    <source>
        <dbReference type="ARBA" id="ARBA00022989"/>
    </source>
</evidence>
<dbReference type="SUPFAM" id="SSF161098">
    <property type="entry name" value="MetI-like"/>
    <property type="match status" value="1"/>
</dbReference>
<dbReference type="OrthoDB" id="9812701at2"/>
<dbReference type="GO" id="GO:0055085">
    <property type="term" value="P:transmembrane transport"/>
    <property type="evidence" value="ECO:0007669"/>
    <property type="project" value="InterPro"/>
</dbReference>
<feature type="transmembrane region" description="Helical" evidence="7">
    <location>
        <begin position="204"/>
        <end position="233"/>
    </location>
</feature>
<dbReference type="InterPro" id="IPR050366">
    <property type="entry name" value="BP-dependent_transpt_permease"/>
</dbReference>
<dbReference type="Gene3D" id="1.10.3720.10">
    <property type="entry name" value="MetI-like"/>
    <property type="match status" value="1"/>
</dbReference>
<evidence type="ECO:0000259" key="8">
    <source>
        <dbReference type="PROSITE" id="PS50928"/>
    </source>
</evidence>
<organism evidence="9 10">
    <name type="scientific">Bradyrhizobium valentinum</name>
    <dbReference type="NCBI Taxonomy" id="1518501"/>
    <lineage>
        <taxon>Bacteria</taxon>
        <taxon>Pseudomonadati</taxon>
        <taxon>Pseudomonadota</taxon>
        <taxon>Alphaproteobacteria</taxon>
        <taxon>Hyphomicrobiales</taxon>
        <taxon>Nitrobacteraceae</taxon>
        <taxon>Bradyrhizobium</taxon>
    </lineage>
</organism>
<keyword evidence="5 7" id="KW-1133">Transmembrane helix</keyword>
<keyword evidence="4 7" id="KW-0812">Transmembrane</keyword>
<feature type="transmembrane region" description="Helical" evidence="7">
    <location>
        <begin position="253"/>
        <end position="276"/>
    </location>
</feature>
<feature type="transmembrane region" description="Helical" evidence="7">
    <location>
        <begin position="25"/>
        <end position="47"/>
    </location>
</feature>
<dbReference type="Proteomes" id="UP000051913">
    <property type="component" value="Unassembled WGS sequence"/>
</dbReference>
<comment type="caution">
    <text evidence="9">The sequence shown here is derived from an EMBL/GenBank/DDBJ whole genome shotgun (WGS) entry which is preliminary data.</text>
</comment>
<dbReference type="STRING" id="1518501.CQ10_11030"/>
<keyword evidence="6 7" id="KW-0472">Membrane</keyword>
<dbReference type="RefSeq" id="WP_057851627.1">
    <property type="nucleotide sequence ID" value="NZ_LLXX01000119.1"/>
</dbReference>
<feature type="transmembrane region" description="Helical" evidence="7">
    <location>
        <begin position="89"/>
        <end position="115"/>
    </location>
</feature>
<evidence type="ECO:0000256" key="7">
    <source>
        <dbReference type="RuleBase" id="RU363032"/>
    </source>
</evidence>
<evidence type="ECO:0000256" key="3">
    <source>
        <dbReference type="ARBA" id="ARBA00022475"/>
    </source>
</evidence>
<comment type="similarity">
    <text evidence="7">Belongs to the binding-protein-dependent transport system permease family.</text>
</comment>
<dbReference type="PANTHER" id="PTHR43386:SF25">
    <property type="entry name" value="PEPTIDE ABC TRANSPORTER PERMEASE PROTEIN"/>
    <property type="match status" value="1"/>
</dbReference>
<accession>A0A0R3M429</accession>
<dbReference type="Pfam" id="PF00528">
    <property type="entry name" value="BPD_transp_1"/>
    <property type="match status" value="1"/>
</dbReference>
<name>A0A0R3M429_9BRAD</name>